<feature type="compositionally biased region" description="Polar residues" evidence="1">
    <location>
        <begin position="48"/>
        <end position="59"/>
    </location>
</feature>
<dbReference type="AlphaFoldDB" id="A0A8K0AAB1"/>
<accession>A0A8K0AAB1</accession>
<evidence type="ECO:0000313" key="3">
    <source>
        <dbReference type="Proteomes" id="UP000838412"/>
    </source>
</evidence>
<gene>
    <name evidence="2" type="primary">Hypp4799</name>
    <name evidence="2" type="ORF">BLAG_LOCUS23934</name>
</gene>
<sequence>MPPGTSQSKRDRPNGSRGDRSNIKKTERITTTTTTTENMEKAEKVIQEQESPASSIAQMSLTTPDTSTLPSYSFPTSHELRRIGEQITLQKIKAQMIQAAGIPKTNVVVKEDITEWMARLLDLHGFSIERLSNGNFRVSW</sequence>
<dbReference type="Proteomes" id="UP000838412">
    <property type="component" value="Chromosome 8"/>
</dbReference>
<dbReference type="EMBL" id="OV696693">
    <property type="protein sequence ID" value="CAH1272233.1"/>
    <property type="molecule type" value="Genomic_DNA"/>
</dbReference>
<feature type="region of interest" description="Disordered" evidence="1">
    <location>
        <begin position="1"/>
        <end position="75"/>
    </location>
</feature>
<organism evidence="2 3">
    <name type="scientific">Branchiostoma lanceolatum</name>
    <name type="common">Common lancelet</name>
    <name type="synonym">Amphioxus lanceolatum</name>
    <dbReference type="NCBI Taxonomy" id="7740"/>
    <lineage>
        <taxon>Eukaryota</taxon>
        <taxon>Metazoa</taxon>
        <taxon>Chordata</taxon>
        <taxon>Cephalochordata</taxon>
        <taxon>Leptocardii</taxon>
        <taxon>Amphioxiformes</taxon>
        <taxon>Branchiostomatidae</taxon>
        <taxon>Branchiostoma</taxon>
    </lineage>
</organism>
<proteinExistence type="predicted"/>
<evidence type="ECO:0000256" key="1">
    <source>
        <dbReference type="SAM" id="MobiDB-lite"/>
    </source>
</evidence>
<dbReference type="OrthoDB" id="10370176at2759"/>
<name>A0A8K0AAB1_BRALA</name>
<feature type="compositionally biased region" description="Low complexity" evidence="1">
    <location>
        <begin position="60"/>
        <end position="73"/>
    </location>
</feature>
<evidence type="ECO:0000313" key="2">
    <source>
        <dbReference type="EMBL" id="CAH1272233.1"/>
    </source>
</evidence>
<feature type="compositionally biased region" description="Basic and acidic residues" evidence="1">
    <location>
        <begin position="38"/>
        <end position="47"/>
    </location>
</feature>
<protein>
    <submittedName>
        <fullName evidence="2">Hypp4799 protein</fullName>
    </submittedName>
</protein>
<feature type="compositionally biased region" description="Basic and acidic residues" evidence="1">
    <location>
        <begin position="8"/>
        <end position="28"/>
    </location>
</feature>
<keyword evidence="3" id="KW-1185">Reference proteome</keyword>
<reference evidence="2" key="1">
    <citation type="submission" date="2022-01" db="EMBL/GenBank/DDBJ databases">
        <authorList>
            <person name="Braso-Vives M."/>
        </authorList>
    </citation>
    <scope>NUCLEOTIDE SEQUENCE</scope>
</reference>